<evidence type="ECO:0000313" key="5">
    <source>
        <dbReference type="Proteomes" id="UP001237642"/>
    </source>
</evidence>
<evidence type="ECO:0000313" key="4">
    <source>
        <dbReference type="EMBL" id="KAK1367584.1"/>
    </source>
</evidence>
<organism evidence="4 5">
    <name type="scientific">Heracleum sosnowskyi</name>
    <dbReference type="NCBI Taxonomy" id="360622"/>
    <lineage>
        <taxon>Eukaryota</taxon>
        <taxon>Viridiplantae</taxon>
        <taxon>Streptophyta</taxon>
        <taxon>Embryophyta</taxon>
        <taxon>Tracheophyta</taxon>
        <taxon>Spermatophyta</taxon>
        <taxon>Magnoliopsida</taxon>
        <taxon>eudicotyledons</taxon>
        <taxon>Gunneridae</taxon>
        <taxon>Pentapetalae</taxon>
        <taxon>asterids</taxon>
        <taxon>campanulids</taxon>
        <taxon>Apiales</taxon>
        <taxon>Apiaceae</taxon>
        <taxon>Apioideae</taxon>
        <taxon>apioid superclade</taxon>
        <taxon>Tordylieae</taxon>
        <taxon>Tordyliinae</taxon>
        <taxon>Heracleum</taxon>
    </lineage>
</organism>
<dbReference type="SUPFAM" id="SSF141678">
    <property type="entry name" value="MAL13P1.257-like"/>
    <property type="match status" value="2"/>
</dbReference>
<keyword evidence="5" id="KW-1185">Reference proteome</keyword>
<sequence>MITVVPDVKWSDMKKALSNHMKCEVCKCIGAVIVSGGKNIPLTQEHNGVFVHLMEINSSFFEPVECVFSYGWKAETMTSKKLNNIDLSAGKFLLIFSFSDLMEINTKFVELVTCIFSHGWKAKIMAGKKFNNIDLTFDEFYDYDKKCGCFVSSTNLRAIFEVIDELVDGGSSSLLRNVVHGDNFI</sequence>
<dbReference type="PANTHER" id="PTHR12857">
    <property type="entry name" value="CXXC MOTIF CONTAINING ZINC BINDING PROTEIN"/>
    <property type="match status" value="1"/>
</dbReference>
<comment type="caution">
    <text evidence="4">The sequence shown here is derived from an EMBL/GenBank/DDBJ whole genome shotgun (WGS) entry which is preliminary data.</text>
</comment>
<reference evidence="4" key="2">
    <citation type="submission" date="2023-05" db="EMBL/GenBank/DDBJ databases">
        <authorList>
            <person name="Schelkunov M.I."/>
        </authorList>
    </citation>
    <scope>NUCLEOTIDE SEQUENCE</scope>
    <source>
        <strain evidence="4">Hsosn_3</strain>
        <tissue evidence="4">Leaf</tissue>
    </source>
</reference>
<comment type="similarity">
    <text evidence="1">Belongs to the UPF0587 family.</text>
</comment>
<evidence type="ECO:0000256" key="1">
    <source>
        <dbReference type="ARBA" id="ARBA00007818"/>
    </source>
</evidence>
<accession>A0AAD8HI48</accession>
<keyword evidence="3" id="KW-0862">Zinc</keyword>
<evidence type="ECO:0000256" key="2">
    <source>
        <dbReference type="ARBA" id="ARBA00022723"/>
    </source>
</evidence>
<gene>
    <name evidence="4" type="ORF">POM88_033676</name>
</gene>
<evidence type="ECO:0000256" key="3">
    <source>
        <dbReference type="ARBA" id="ARBA00022833"/>
    </source>
</evidence>
<dbReference type="InterPro" id="IPR008584">
    <property type="entry name" value="CXXC_Zn-binding_euk"/>
</dbReference>
<name>A0AAD8HI48_9APIA</name>
<dbReference type="GO" id="GO:0008270">
    <property type="term" value="F:zinc ion binding"/>
    <property type="evidence" value="ECO:0007669"/>
    <property type="project" value="TreeGrafter"/>
</dbReference>
<dbReference type="PANTHER" id="PTHR12857:SF0">
    <property type="entry name" value="CXXC MOTIF CONTAINING ZINC BINDING PROTEIN"/>
    <property type="match status" value="1"/>
</dbReference>
<reference evidence="4" key="1">
    <citation type="submission" date="2023-02" db="EMBL/GenBank/DDBJ databases">
        <title>Genome of toxic invasive species Heracleum sosnowskyi carries increased number of genes despite the absence of recent whole-genome duplications.</title>
        <authorList>
            <person name="Schelkunov M."/>
            <person name="Shtratnikova V."/>
            <person name="Makarenko M."/>
            <person name="Klepikova A."/>
            <person name="Omelchenko D."/>
            <person name="Novikova G."/>
            <person name="Obukhova E."/>
            <person name="Bogdanov V."/>
            <person name="Penin A."/>
            <person name="Logacheva M."/>
        </authorList>
    </citation>
    <scope>NUCLEOTIDE SEQUENCE</scope>
    <source>
        <strain evidence="4">Hsosn_3</strain>
        <tissue evidence="4">Leaf</tissue>
    </source>
</reference>
<dbReference type="Pfam" id="PF05907">
    <property type="entry name" value="CXXC_Zn-b_euk"/>
    <property type="match status" value="2"/>
</dbReference>
<proteinExistence type="inferred from homology"/>
<dbReference type="EMBL" id="JAUIZM010000008">
    <property type="protein sequence ID" value="KAK1367584.1"/>
    <property type="molecule type" value="Genomic_DNA"/>
</dbReference>
<protein>
    <submittedName>
        <fullName evidence="4">Uncharacterized protein</fullName>
    </submittedName>
</protein>
<dbReference type="Proteomes" id="UP001237642">
    <property type="component" value="Unassembled WGS sequence"/>
</dbReference>
<keyword evidence="2" id="KW-0479">Metal-binding</keyword>
<dbReference type="AlphaFoldDB" id="A0AAD8HI48"/>